<dbReference type="InterPro" id="IPR001387">
    <property type="entry name" value="Cro/C1-type_HTH"/>
</dbReference>
<dbReference type="SUPFAM" id="SSF51306">
    <property type="entry name" value="LexA/Signal peptidase"/>
    <property type="match status" value="1"/>
</dbReference>
<dbReference type="CDD" id="cd06529">
    <property type="entry name" value="S24_LexA-like"/>
    <property type="match status" value="1"/>
</dbReference>
<dbReference type="Gene3D" id="2.10.109.10">
    <property type="entry name" value="Umud Fragment, subunit A"/>
    <property type="match status" value="1"/>
</dbReference>
<evidence type="ECO:0000313" key="2">
    <source>
        <dbReference type="EMBL" id="KAF2393130.1"/>
    </source>
</evidence>
<dbReference type="EMBL" id="JAAAXX010000001">
    <property type="protein sequence ID" value="KAF2393130.1"/>
    <property type="molecule type" value="Genomic_DNA"/>
</dbReference>
<accession>A0A6L5BXY9</accession>
<dbReference type="Pfam" id="PF00717">
    <property type="entry name" value="Peptidase_S24"/>
    <property type="match status" value="1"/>
</dbReference>
<dbReference type="Gene3D" id="1.10.260.40">
    <property type="entry name" value="lambda repressor-like DNA-binding domains"/>
    <property type="match status" value="1"/>
</dbReference>
<dbReference type="AlphaFoldDB" id="A0A6L5BXY9"/>
<feature type="domain" description="HTH cro/C1-type" evidence="1">
    <location>
        <begin position="27"/>
        <end position="76"/>
    </location>
</feature>
<dbReference type="PROSITE" id="PS50943">
    <property type="entry name" value="HTH_CROC1"/>
    <property type="match status" value="1"/>
</dbReference>
<organism evidence="2 3">
    <name type="scientific">Pseudomonas frederiksbergensis</name>
    <dbReference type="NCBI Taxonomy" id="104087"/>
    <lineage>
        <taxon>Bacteria</taxon>
        <taxon>Pseudomonadati</taxon>
        <taxon>Pseudomonadota</taxon>
        <taxon>Gammaproteobacteria</taxon>
        <taxon>Pseudomonadales</taxon>
        <taxon>Pseudomonadaceae</taxon>
        <taxon>Pseudomonas</taxon>
    </lineage>
</organism>
<evidence type="ECO:0000313" key="3">
    <source>
        <dbReference type="Proteomes" id="UP000475265"/>
    </source>
</evidence>
<evidence type="ECO:0000259" key="1">
    <source>
        <dbReference type="PROSITE" id="PS50943"/>
    </source>
</evidence>
<comment type="caution">
    <text evidence="2">The sequence shown here is derived from an EMBL/GenBank/DDBJ whole genome shotgun (WGS) entry which is preliminary data.</text>
</comment>
<dbReference type="Pfam" id="PF01381">
    <property type="entry name" value="HTH_3"/>
    <property type="match status" value="1"/>
</dbReference>
<dbReference type="InterPro" id="IPR036286">
    <property type="entry name" value="LexA/Signal_pep-like_sf"/>
</dbReference>
<proteinExistence type="predicted"/>
<dbReference type="SUPFAM" id="SSF47413">
    <property type="entry name" value="lambda repressor-like DNA-binding domains"/>
    <property type="match status" value="1"/>
</dbReference>
<dbReference type="InterPro" id="IPR015927">
    <property type="entry name" value="Peptidase_S24_S26A/B/C"/>
</dbReference>
<name>A0A6L5BXY9_9PSED</name>
<dbReference type="CDD" id="cd00093">
    <property type="entry name" value="HTH_XRE"/>
    <property type="match status" value="1"/>
</dbReference>
<dbReference type="Proteomes" id="UP000475265">
    <property type="component" value="Unassembled WGS sequence"/>
</dbReference>
<dbReference type="InterPro" id="IPR039418">
    <property type="entry name" value="LexA-like"/>
</dbReference>
<protein>
    <submittedName>
        <fullName evidence="2">LexA repressor</fullName>
        <ecNumber evidence="2">3.4.21.88</ecNumber>
    </submittedName>
</protein>
<dbReference type="EC" id="3.4.21.88" evidence="2"/>
<dbReference type="GO" id="GO:0004252">
    <property type="term" value="F:serine-type endopeptidase activity"/>
    <property type="evidence" value="ECO:0007669"/>
    <property type="project" value="UniProtKB-EC"/>
</dbReference>
<keyword evidence="2" id="KW-0378">Hydrolase</keyword>
<reference evidence="2 3" key="1">
    <citation type="submission" date="2019-12" db="EMBL/GenBank/DDBJ databases">
        <title>Endophytic bacteria associated with Panax ginseng seedlings.</title>
        <authorList>
            <person name="Park J.M."/>
            <person name="Shin R."/>
            <person name="Jo S.H."/>
        </authorList>
    </citation>
    <scope>NUCLEOTIDE SEQUENCE [LARGE SCALE GENOMIC DNA]</scope>
    <source>
        <strain evidence="2 3">PgKB32</strain>
    </source>
</reference>
<sequence>MTKKKPIAPALFAECQAAHELYLSKKNALKLNQRKIADAAGITPVSVNHYLKGINALNARFASVLAKLLNEPVESFSPRLAAEIEGMAATSGHSNIAPMLQPHREAREYPLISWVAAGEQIESSVCYPTGIADDWLSSTENAGPRGYWLKVKGKSMTSDTPPSFPEGTPILIRPEGFDLISGKFYIARHTVSGETTFKQYNLDAGVGYLVPLNPEYKAVALDGTWEIIGRAIDAKITGM</sequence>
<gene>
    <name evidence="2" type="ORF">FX983_01091</name>
</gene>
<dbReference type="InterPro" id="IPR010982">
    <property type="entry name" value="Lambda_DNA-bd_dom_sf"/>
</dbReference>
<dbReference type="GO" id="GO:0003677">
    <property type="term" value="F:DNA binding"/>
    <property type="evidence" value="ECO:0007669"/>
    <property type="project" value="InterPro"/>
</dbReference>
<dbReference type="RefSeq" id="WP_163908783.1">
    <property type="nucleotide sequence ID" value="NZ_JAAAXX010000001.1"/>
</dbReference>